<dbReference type="SUPFAM" id="SSF102114">
    <property type="entry name" value="Radical SAM enzymes"/>
    <property type="match status" value="1"/>
</dbReference>
<dbReference type="PROSITE" id="PS51918">
    <property type="entry name" value="RADICAL_SAM"/>
    <property type="match status" value="1"/>
</dbReference>
<dbReference type="PROSITE" id="PS01278">
    <property type="entry name" value="MTTASE_RADICAL"/>
    <property type="match status" value="1"/>
</dbReference>
<evidence type="ECO:0000313" key="12">
    <source>
        <dbReference type="EMBL" id="RJP71971.1"/>
    </source>
</evidence>
<comment type="catalytic activity">
    <reaction evidence="8">
        <text>L-aspartate(89)-[ribosomal protein uS12]-hydrogen + (sulfur carrier)-SH + AH2 + 2 S-adenosyl-L-methionine = 3-methylsulfanyl-L-aspartate(89)-[ribosomal protein uS12]-hydrogen + (sulfur carrier)-H + 5'-deoxyadenosine + L-methionine + A + S-adenosyl-L-homocysteine + 2 H(+)</text>
        <dbReference type="Rhea" id="RHEA:37087"/>
        <dbReference type="Rhea" id="RHEA-COMP:10460"/>
        <dbReference type="Rhea" id="RHEA-COMP:10461"/>
        <dbReference type="Rhea" id="RHEA-COMP:14737"/>
        <dbReference type="Rhea" id="RHEA-COMP:14739"/>
        <dbReference type="ChEBI" id="CHEBI:13193"/>
        <dbReference type="ChEBI" id="CHEBI:15378"/>
        <dbReference type="ChEBI" id="CHEBI:17319"/>
        <dbReference type="ChEBI" id="CHEBI:17499"/>
        <dbReference type="ChEBI" id="CHEBI:29917"/>
        <dbReference type="ChEBI" id="CHEBI:29961"/>
        <dbReference type="ChEBI" id="CHEBI:57844"/>
        <dbReference type="ChEBI" id="CHEBI:57856"/>
        <dbReference type="ChEBI" id="CHEBI:59789"/>
        <dbReference type="ChEBI" id="CHEBI:64428"/>
        <dbReference type="ChEBI" id="CHEBI:73599"/>
        <dbReference type="EC" id="2.8.4.4"/>
    </reaction>
</comment>
<dbReference type="GO" id="GO:0103039">
    <property type="term" value="F:protein methylthiotransferase activity"/>
    <property type="evidence" value="ECO:0007669"/>
    <property type="project" value="UniProtKB-EC"/>
</dbReference>
<dbReference type="SFLD" id="SFLDG01061">
    <property type="entry name" value="methylthiotransferase"/>
    <property type="match status" value="1"/>
</dbReference>
<reference evidence="12 13" key="1">
    <citation type="journal article" date="2017" name="ISME J.">
        <title>Energy and carbon metabolisms in a deep terrestrial subsurface fluid microbial community.</title>
        <authorList>
            <person name="Momper L."/>
            <person name="Jungbluth S.P."/>
            <person name="Lee M.D."/>
            <person name="Amend J.P."/>
        </authorList>
    </citation>
    <scope>NUCLEOTIDE SEQUENCE [LARGE SCALE GENOMIC DNA]</scope>
    <source>
        <strain evidence="12">SURF_17</strain>
    </source>
</reference>
<dbReference type="NCBIfam" id="TIGR01125">
    <property type="entry name" value="30S ribosomal protein S12 methylthiotransferase RimO"/>
    <property type="match status" value="1"/>
</dbReference>
<dbReference type="InterPro" id="IPR012340">
    <property type="entry name" value="NA-bd_OB-fold"/>
</dbReference>
<comment type="function">
    <text evidence="8">Catalyzes the methylthiolation of an aspartic acid residue of ribosomal protein uS12.</text>
</comment>
<dbReference type="InterPro" id="IPR002792">
    <property type="entry name" value="TRAM_dom"/>
</dbReference>
<comment type="similarity">
    <text evidence="8">Belongs to the methylthiotransferase family. RimO subfamily.</text>
</comment>
<comment type="caution">
    <text evidence="12">The sequence shown here is derived from an EMBL/GenBank/DDBJ whole genome shotgun (WGS) entry which is preliminary data.</text>
</comment>
<evidence type="ECO:0000256" key="8">
    <source>
        <dbReference type="HAMAP-Rule" id="MF_01865"/>
    </source>
</evidence>
<dbReference type="PROSITE" id="PS50926">
    <property type="entry name" value="TRAM"/>
    <property type="match status" value="1"/>
</dbReference>
<dbReference type="GO" id="GO:0005829">
    <property type="term" value="C:cytosol"/>
    <property type="evidence" value="ECO:0007669"/>
    <property type="project" value="TreeGrafter"/>
</dbReference>
<dbReference type="InterPro" id="IPR023404">
    <property type="entry name" value="rSAM_horseshoe"/>
</dbReference>
<organism evidence="12 13">
    <name type="scientific">Candidatus Abyssobacteria bacterium SURF_17</name>
    <dbReference type="NCBI Taxonomy" id="2093361"/>
    <lineage>
        <taxon>Bacteria</taxon>
        <taxon>Pseudomonadati</taxon>
        <taxon>Candidatus Hydrogenedentota</taxon>
        <taxon>Candidatus Abyssobacteria</taxon>
    </lineage>
</organism>
<dbReference type="NCBIfam" id="TIGR00089">
    <property type="entry name" value="MiaB/RimO family radical SAM methylthiotransferase"/>
    <property type="match status" value="1"/>
</dbReference>
<feature type="domain" description="Radical SAM core" evidence="11">
    <location>
        <begin position="142"/>
        <end position="372"/>
    </location>
</feature>
<keyword evidence="3 8" id="KW-0808">Transferase</keyword>
<dbReference type="FunFam" id="3.80.30.20:FF:000001">
    <property type="entry name" value="tRNA-2-methylthio-N(6)-dimethylallyladenosine synthase 2"/>
    <property type="match status" value="1"/>
</dbReference>
<feature type="domain" description="TRAM" evidence="9">
    <location>
        <begin position="375"/>
        <end position="443"/>
    </location>
</feature>
<feature type="binding site" evidence="8">
    <location>
        <position position="160"/>
    </location>
    <ligand>
        <name>[4Fe-4S] cluster</name>
        <dbReference type="ChEBI" id="CHEBI:49883"/>
        <label>2</label>
        <note>4Fe-4S-S-AdoMet</note>
    </ligand>
</feature>
<dbReference type="CDD" id="cd01335">
    <property type="entry name" value="Radical_SAM"/>
    <property type="match status" value="1"/>
</dbReference>
<evidence type="ECO:0000256" key="6">
    <source>
        <dbReference type="ARBA" id="ARBA00023004"/>
    </source>
</evidence>
<name>A0A419F1X1_9BACT</name>
<dbReference type="Pfam" id="PF04055">
    <property type="entry name" value="Radical_SAM"/>
    <property type="match status" value="1"/>
</dbReference>
<dbReference type="Gene3D" id="3.40.50.12160">
    <property type="entry name" value="Methylthiotransferase, N-terminal domain"/>
    <property type="match status" value="1"/>
</dbReference>
<keyword evidence="12" id="KW-0687">Ribonucleoprotein</keyword>
<feature type="binding site" evidence="8">
    <location>
        <position position="156"/>
    </location>
    <ligand>
        <name>[4Fe-4S] cluster</name>
        <dbReference type="ChEBI" id="CHEBI:49883"/>
        <label>2</label>
        <note>4Fe-4S-S-AdoMet</note>
    </ligand>
</feature>
<comment type="cofactor">
    <cofactor evidence="8">
        <name>[4Fe-4S] cluster</name>
        <dbReference type="ChEBI" id="CHEBI:49883"/>
    </cofactor>
    <text evidence="8">Binds 2 [4Fe-4S] clusters. One cluster is coordinated with 3 cysteines and an exchangeable S-adenosyl-L-methionine.</text>
</comment>
<feature type="binding site" evidence="8">
    <location>
        <position position="82"/>
    </location>
    <ligand>
        <name>[4Fe-4S] cluster</name>
        <dbReference type="ChEBI" id="CHEBI:49883"/>
        <label>1</label>
    </ligand>
</feature>
<feature type="binding site" evidence="8">
    <location>
        <position position="48"/>
    </location>
    <ligand>
        <name>[4Fe-4S] cluster</name>
        <dbReference type="ChEBI" id="CHEBI:49883"/>
        <label>1</label>
    </ligand>
</feature>
<feature type="domain" description="MTTase N-terminal" evidence="10">
    <location>
        <begin position="3"/>
        <end position="119"/>
    </location>
</feature>
<evidence type="ECO:0000256" key="4">
    <source>
        <dbReference type="ARBA" id="ARBA00022691"/>
    </source>
</evidence>
<evidence type="ECO:0000259" key="11">
    <source>
        <dbReference type="PROSITE" id="PS51918"/>
    </source>
</evidence>
<dbReference type="InterPro" id="IPR058240">
    <property type="entry name" value="rSAM_sf"/>
</dbReference>
<dbReference type="InterPro" id="IPR038135">
    <property type="entry name" value="Methylthiotransferase_N_sf"/>
</dbReference>
<dbReference type="InterPro" id="IPR006638">
    <property type="entry name" value="Elp3/MiaA/NifB-like_rSAM"/>
</dbReference>
<keyword evidence="1 8" id="KW-0004">4Fe-4S</keyword>
<keyword evidence="6 8" id="KW-0408">Iron</keyword>
<dbReference type="SFLD" id="SFLDG01082">
    <property type="entry name" value="B12-binding_domain_containing"/>
    <property type="match status" value="1"/>
</dbReference>
<dbReference type="PANTHER" id="PTHR43837:SF1">
    <property type="entry name" value="RIBOSOMAL PROTEIN US12 METHYLTHIOTRANSFERASE RIMO"/>
    <property type="match status" value="1"/>
</dbReference>
<dbReference type="Proteomes" id="UP000285961">
    <property type="component" value="Unassembled WGS sequence"/>
</dbReference>
<dbReference type="EC" id="2.8.4.4" evidence="8"/>
<dbReference type="GO" id="GO:0051539">
    <property type="term" value="F:4 iron, 4 sulfur cluster binding"/>
    <property type="evidence" value="ECO:0007669"/>
    <property type="project" value="UniProtKB-UniRule"/>
</dbReference>
<keyword evidence="5 8" id="KW-0479">Metal-binding</keyword>
<dbReference type="GO" id="GO:0006400">
    <property type="term" value="P:tRNA modification"/>
    <property type="evidence" value="ECO:0007669"/>
    <property type="project" value="InterPro"/>
</dbReference>
<protein>
    <recommendedName>
        <fullName evidence="8">Ribosomal protein uS12 methylthiotransferase RimO</fullName>
        <shortName evidence="8">uS12 MTTase</shortName>
        <shortName evidence="8">uS12 methylthiotransferase</shortName>
        <ecNumber evidence="8">2.8.4.4</ecNumber>
    </recommendedName>
    <alternativeName>
        <fullName evidence="8">Ribosomal protein uS12 (aspartate-C(3))-methylthiotransferase</fullName>
    </alternativeName>
    <alternativeName>
        <fullName evidence="8">Ribosome maturation factor RimO</fullName>
    </alternativeName>
</protein>
<dbReference type="InterPro" id="IPR020612">
    <property type="entry name" value="Methylthiotransferase_CS"/>
</dbReference>
<evidence type="ECO:0000256" key="2">
    <source>
        <dbReference type="ARBA" id="ARBA00022490"/>
    </source>
</evidence>
<evidence type="ECO:0000259" key="9">
    <source>
        <dbReference type="PROSITE" id="PS50926"/>
    </source>
</evidence>
<dbReference type="Gene3D" id="2.40.50.140">
    <property type="entry name" value="Nucleic acid-binding proteins"/>
    <property type="match status" value="1"/>
</dbReference>
<dbReference type="InterPro" id="IPR005839">
    <property type="entry name" value="Methylthiotransferase"/>
</dbReference>
<dbReference type="Pfam" id="PF18693">
    <property type="entry name" value="TRAM_2"/>
    <property type="match status" value="1"/>
</dbReference>
<feature type="binding site" evidence="8">
    <location>
        <position position="163"/>
    </location>
    <ligand>
        <name>[4Fe-4S] cluster</name>
        <dbReference type="ChEBI" id="CHEBI:49883"/>
        <label>2</label>
        <note>4Fe-4S-S-AdoMet</note>
    </ligand>
</feature>
<proteinExistence type="inferred from homology"/>
<dbReference type="EMBL" id="QZKI01000052">
    <property type="protein sequence ID" value="RJP71971.1"/>
    <property type="molecule type" value="Genomic_DNA"/>
</dbReference>
<sequence>MSTKIWIESLGCAKNQVDSEVMLGFLGNAGFQLADRPEVADLIIVNTCGFIESAAEESVDIILEMADLRKGGACRGLIVAGCLYQRYGDGLRKEMPEVDAFVGCGALKTIAKVSRDVLDGAKLVAAGPPDYLYDHRTPRAPLKGTASVYVKIAEGCDNRCTYCTIPSIRGRYRSRSVESVVKETRELVRRGAKEINLVAQDTTYFGVPETGDEQLTQLLRQLDGIRGKKWVRLLYLHPARVTNAVARAIDDSRSVCHYVDVPIQHICDTILHAMGRRCTSDDIRRAIDILRAEIDDVALRTTLMVGFPGETDRHFEKMLEFVREVKFDRLGAFMYSREQGTAAARLRRHVPREVKEERYEALMQEQLTISDALNRSHIGTIMEVFVESVDESLPNTVIGRTYRDAPEVDGFVRVSCKITPPVGEFIQARITAPHGHDLEGKML</sequence>
<dbReference type="HAMAP" id="MF_01865">
    <property type="entry name" value="MTTase_RimO"/>
    <property type="match status" value="1"/>
</dbReference>
<dbReference type="InterPro" id="IPR005840">
    <property type="entry name" value="Ribosomal_uS12_MeSTrfase_RimO"/>
</dbReference>
<evidence type="ECO:0000313" key="13">
    <source>
        <dbReference type="Proteomes" id="UP000285961"/>
    </source>
</evidence>
<dbReference type="InterPro" id="IPR007197">
    <property type="entry name" value="rSAM"/>
</dbReference>
<accession>A0A419F1X1</accession>
<dbReference type="SMART" id="SM00729">
    <property type="entry name" value="Elp3"/>
    <property type="match status" value="1"/>
</dbReference>
<dbReference type="SFLD" id="SFLDS00029">
    <property type="entry name" value="Radical_SAM"/>
    <property type="match status" value="1"/>
</dbReference>
<dbReference type="Pfam" id="PF00919">
    <property type="entry name" value="UPF0004"/>
    <property type="match status" value="1"/>
</dbReference>
<dbReference type="InterPro" id="IPR013848">
    <property type="entry name" value="Methylthiotransferase_N"/>
</dbReference>
<keyword evidence="7 8" id="KW-0411">Iron-sulfur</keyword>
<dbReference type="GO" id="GO:0046872">
    <property type="term" value="F:metal ion binding"/>
    <property type="evidence" value="ECO:0007669"/>
    <property type="project" value="UniProtKB-KW"/>
</dbReference>
<evidence type="ECO:0000256" key="3">
    <source>
        <dbReference type="ARBA" id="ARBA00022679"/>
    </source>
</evidence>
<comment type="subcellular location">
    <subcellularLocation>
        <location evidence="8">Cytoplasm</location>
    </subcellularLocation>
</comment>
<keyword evidence="2 8" id="KW-0963">Cytoplasm</keyword>
<gene>
    <name evidence="8 12" type="primary">rimO</name>
    <name evidence="12" type="ORF">C4532_06750</name>
</gene>
<dbReference type="PROSITE" id="PS51449">
    <property type="entry name" value="MTTASE_N"/>
    <property type="match status" value="1"/>
</dbReference>
<evidence type="ECO:0000256" key="5">
    <source>
        <dbReference type="ARBA" id="ARBA00022723"/>
    </source>
</evidence>
<keyword evidence="4 8" id="KW-0949">S-adenosyl-L-methionine</keyword>
<evidence type="ECO:0000256" key="1">
    <source>
        <dbReference type="ARBA" id="ARBA00022485"/>
    </source>
</evidence>
<dbReference type="GO" id="GO:0005840">
    <property type="term" value="C:ribosome"/>
    <property type="evidence" value="ECO:0007669"/>
    <property type="project" value="UniProtKB-KW"/>
</dbReference>
<dbReference type="AlphaFoldDB" id="A0A419F1X1"/>
<dbReference type="GO" id="GO:0035599">
    <property type="term" value="F:aspartic acid methylthiotransferase activity"/>
    <property type="evidence" value="ECO:0007669"/>
    <property type="project" value="TreeGrafter"/>
</dbReference>
<dbReference type="SFLD" id="SFLDF00274">
    <property type="entry name" value="ribosomal_protein_S12_methylth"/>
    <property type="match status" value="1"/>
</dbReference>
<feature type="binding site" evidence="8">
    <location>
        <position position="12"/>
    </location>
    <ligand>
        <name>[4Fe-4S] cluster</name>
        <dbReference type="ChEBI" id="CHEBI:49883"/>
        <label>1</label>
    </ligand>
</feature>
<dbReference type="PANTHER" id="PTHR43837">
    <property type="entry name" value="RIBOSOMAL PROTEIN S12 METHYLTHIOTRANSFERASE RIMO"/>
    <property type="match status" value="1"/>
</dbReference>
<keyword evidence="12" id="KW-0689">Ribosomal protein</keyword>
<evidence type="ECO:0000256" key="7">
    <source>
        <dbReference type="ARBA" id="ARBA00023014"/>
    </source>
</evidence>
<evidence type="ECO:0000259" key="10">
    <source>
        <dbReference type="PROSITE" id="PS51449"/>
    </source>
</evidence>
<dbReference type="Gene3D" id="3.80.30.20">
    <property type="entry name" value="tm_1862 like domain"/>
    <property type="match status" value="1"/>
</dbReference>